<dbReference type="InterPro" id="IPR046960">
    <property type="entry name" value="PPR_At4g14850-like_plant"/>
</dbReference>
<gene>
    <name evidence="6" type="ORF">CTI12_AA327780</name>
</gene>
<feature type="domain" description="DYW" evidence="5">
    <location>
        <begin position="596"/>
        <end position="689"/>
    </location>
</feature>
<comment type="caution">
    <text evidence="6">The sequence shown here is derived from an EMBL/GenBank/DDBJ whole genome shotgun (WGS) entry which is preliminary data.</text>
</comment>
<dbReference type="Pfam" id="PF14432">
    <property type="entry name" value="DYW_deaminase"/>
    <property type="match status" value="2"/>
</dbReference>
<evidence type="ECO:0000256" key="3">
    <source>
        <dbReference type="PROSITE-ProRule" id="PRU00708"/>
    </source>
</evidence>
<dbReference type="InterPro" id="IPR032867">
    <property type="entry name" value="DYW_dom"/>
</dbReference>
<feature type="repeat" description="PPR" evidence="3">
    <location>
        <begin position="349"/>
        <end position="379"/>
    </location>
</feature>
<dbReference type="Gene3D" id="1.25.40.10">
    <property type="entry name" value="Tetratricopeptide repeat domain"/>
    <property type="match status" value="6"/>
</dbReference>
<dbReference type="InterPro" id="IPR011990">
    <property type="entry name" value="TPR-like_helical_dom_sf"/>
</dbReference>
<feature type="repeat" description="PPR" evidence="3">
    <location>
        <begin position="137"/>
        <end position="171"/>
    </location>
</feature>
<dbReference type="EMBL" id="PKPP01004038">
    <property type="protein sequence ID" value="PWA66384.1"/>
    <property type="molecule type" value="Genomic_DNA"/>
</dbReference>
<dbReference type="Pfam" id="PF01535">
    <property type="entry name" value="PPR"/>
    <property type="match status" value="6"/>
</dbReference>
<feature type="repeat" description="PPR" evidence="3">
    <location>
        <begin position="381"/>
        <end position="415"/>
    </location>
</feature>
<evidence type="ECO:0000256" key="4">
    <source>
        <dbReference type="SAM" id="MobiDB-lite"/>
    </source>
</evidence>
<evidence type="ECO:0000259" key="5">
    <source>
        <dbReference type="Pfam" id="PF14432"/>
    </source>
</evidence>
<dbReference type="InterPro" id="IPR046848">
    <property type="entry name" value="E_motif"/>
</dbReference>
<reference evidence="6 7" key="1">
    <citation type="journal article" date="2018" name="Mol. Plant">
        <title>The genome of Artemisia annua provides insight into the evolution of Asteraceae family and artemisinin biosynthesis.</title>
        <authorList>
            <person name="Shen Q."/>
            <person name="Zhang L."/>
            <person name="Liao Z."/>
            <person name="Wang S."/>
            <person name="Yan T."/>
            <person name="Shi P."/>
            <person name="Liu M."/>
            <person name="Fu X."/>
            <person name="Pan Q."/>
            <person name="Wang Y."/>
            <person name="Lv Z."/>
            <person name="Lu X."/>
            <person name="Zhang F."/>
            <person name="Jiang W."/>
            <person name="Ma Y."/>
            <person name="Chen M."/>
            <person name="Hao X."/>
            <person name="Li L."/>
            <person name="Tang Y."/>
            <person name="Lv G."/>
            <person name="Zhou Y."/>
            <person name="Sun X."/>
            <person name="Brodelius P.E."/>
            <person name="Rose J.K.C."/>
            <person name="Tang K."/>
        </authorList>
    </citation>
    <scope>NUCLEOTIDE SEQUENCE [LARGE SCALE GENOMIC DNA]</scope>
    <source>
        <strain evidence="7">cv. Huhao1</strain>
        <tissue evidence="6">Leaf</tissue>
    </source>
</reference>
<comment type="similarity">
    <text evidence="1">Belongs to the PPR family. PCMP-H subfamily.</text>
</comment>
<feature type="repeat" description="PPR" evidence="3">
    <location>
        <begin position="860"/>
        <end position="894"/>
    </location>
</feature>
<dbReference type="STRING" id="35608.A0A2U1MYW3"/>
<dbReference type="FunFam" id="1.25.40.10:FF:000366">
    <property type="entry name" value="Pentatricopeptide (PPR) repeat-containing protein"/>
    <property type="match status" value="1"/>
</dbReference>
<dbReference type="NCBIfam" id="TIGR00756">
    <property type="entry name" value="PPR"/>
    <property type="match status" value="7"/>
</dbReference>
<dbReference type="FunFam" id="1.25.40.10:FF:000144">
    <property type="entry name" value="Pentatricopeptide repeat-containing protein, mitochondrial"/>
    <property type="match status" value="1"/>
</dbReference>
<protein>
    <submittedName>
        <fullName evidence="6">Tetratricopeptide-like helical domain, DYW domain protein</fullName>
    </submittedName>
</protein>
<dbReference type="PANTHER" id="PTHR47926">
    <property type="entry name" value="PENTATRICOPEPTIDE REPEAT-CONTAINING PROTEIN"/>
    <property type="match status" value="1"/>
</dbReference>
<organism evidence="6 7">
    <name type="scientific">Artemisia annua</name>
    <name type="common">Sweet wormwood</name>
    <dbReference type="NCBI Taxonomy" id="35608"/>
    <lineage>
        <taxon>Eukaryota</taxon>
        <taxon>Viridiplantae</taxon>
        <taxon>Streptophyta</taxon>
        <taxon>Embryophyta</taxon>
        <taxon>Tracheophyta</taxon>
        <taxon>Spermatophyta</taxon>
        <taxon>Magnoliopsida</taxon>
        <taxon>eudicotyledons</taxon>
        <taxon>Gunneridae</taxon>
        <taxon>Pentapetalae</taxon>
        <taxon>asterids</taxon>
        <taxon>campanulids</taxon>
        <taxon>Asterales</taxon>
        <taxon>Asteraceae</taxon>
        <taxon>Asteroideae</taxon>
        <taxon>Anthemideae</taxon>
        <taxon>Artemisiinae</taxon>
        <taxon>Artemisia</taxon>
    </lineage>
</organism>
<evidence type="ECO:0000256" key="2">
    <source>
        <dbReference type="ARBA" id="ARBA00022737"/>
    </source>
</evidence>
<dbReference type="GO" id="GO:0009451">
    <property type="term" value="P:RNA modification"/>
    <property type="evidence" value="ECO:0007669"/>
    <property type="project" value="InterPro"/>
</dbReference>
<keyword evidence="2" id="KW-0677">Repeat</keyword>
<feature type="repeat" description="PPR" evidence="3">
    <location>
        <begin position="416"/>
        <end position="446"/>
    </location>
</feature>
<accession>A0A2U1MYW3</accession>
<name>A0A2U1MYW3_ARTAN</name>
<dbReference type="AlphaFoldDB" id="A0A2U1MYW3"/>
<evidence type="ECO:0000256" key="1">
    <source>
        <dbReference type="ARBA" id="ARBA00006643"/>
    </source>
</evidence>
<feature type="repeat" description="PPR" evidence="3">
    <location>
        <begin position="279"/>
        <end position="313"/>
    </location>
</feature>
<proteinExistence type="inferred from homology"/>
<dbReference type="FunFam" id="1.25.40.10:FF:000158">
    <property type="entry name" value="pentatricopeptide repeat-containing protein At2g33680"/>
    <property type="match status" value="1"/>
</dbReference>
<evidence type="ECO:0000313" key="7">
    <source>
        <dbReference type="Proteomes" id="UP000245207"/>
    </source>
</evidence>
<dbReference type="PANTHER" id="PTHR47926:SF408">
    <property type="entry name" value="DYW DOMAIN-CONTAINING PROTEIN"/>
    <property type="match status" value="1"/>
</dbReference>
<feature type="domain" description="DYW" evidence="5">
    <location>
        <begin position="1153"/>
        <end position="1247"/>
    </location>
</feature>
<dbReference type="GO" id="GO:0008270">
    <property type="term" value="F:zinc ion binding"/>
    <property type="evidence" value="ECO:0007669"/>
    <property type="project" value="InterPro"/>
</dbReference>
<dbReference type="OrthoDB" id="185373at2759"/>
<dbReference type="GO" id="GO:0099402">
    <property type="term" value="P:plant organ development"/>
    <property type="evidence" value="ECO:0007669"/>
    <property type="project" value="UniProtKB-ARBA"/>
</dbReference>
<feature type="region of interest" description="Disordered" evidence="4">
    <location>
        <begin position="706"/>
        <end position="730"/>
    </location>
</feature>
<dbReference type="Pfam" id="PF13041">
    <property type="entry name" value="PPR_2"/>
    <property type="match status" value="3"/>
</dbReference>
<dbReference type="InterPro" id="IPR002885">
    <property type="entry name" value="PPR_rpt"/>
</dbReference>
<dbReference type="PROSITE" id="PS51375">
    <property type="entry name" value="PPR"/>
    <property type="match status" value="7"/>
</dbReference>
<keyword evidence="7" id="KW-1185">Reference proteome</keyword>
<dbReference type="Pfam" id="PF20431">
    <property type="entry name" value="E_motif"/>
    <property type="match status" value="2"/>
</dbReference>
<evidence type="ECO:0000313" key="6">
    <source>
        <dbReference type="EMBL" id="PWA66384.1"/>
    </source>
</evidence>
<dbReference type="Proteomes" id="UP000245207">
    <property type="component" value="Unassembled WGS sequence"/>
</dbReference>
<feature type="repeat" description="PPR" evidence="3">
    <location>
        <begin position="962"/>
        <end position="996"/>
    </location>
</feature>
<dbReference type="GO" id="GO:0003723">
    <property type="term" value="F:RNA binding"/>
    <property type="evidence" value="ECO:0007669"/>
    <property type="project" value="InterPro"/>
</dbReference>
<sequence length="1247" mass="139557">MPAPFVFALEPLLKKCLNLSHIKQLQAHLIATGVFDFYPFTRAKFLDFCAVSPSGSTLYARQMFSSIEFPVTNDWNAVIRGLAQSDTPLDAVTLYSQGLRVLRCKADALTCSFALKACARVLACNEAMQVHSQVVRDVTCWNAIIAGLAQGNRPDEALKLFKEMRDLQAHLIATGVFDFYPFTRAKFLDFCAVSPSGSTLYARQMFSSIEFPVTNDWNAVIRGLAQSDTPLDAVMLYSQGLRVLRCKADALTCSFALKACARVLACNEAMQVHSQVVRDVTCWNAIIAGLAQGNRPDEALKLFKEMRDVGFKPNGITVLGALSACAQLGAVQQGENVYSYIRDQNLDMNEQVCNVVIDMFGKCGFVEKAYQVFNDMRCRKTIVTWNTMIMVLGTNGDGVEALRLFERMSKEGFRPDSVSYLAVLCACNHVGMVDEGVKLFETMIKDWSVIPNIKHYGTMVDLLGRAGRLKEAYDIINSIPIKPDIVLWQTLLGACKTYGNVEMAEKASNKLVEMGSSSDGDFVLLSNIYAAQHRWKDVGRVRDNMKIKEVKKVPGFSYIDVNGGIHKFVNGDQAHSNLQEIYRKLEEIMSRIMEHGYVPETDYVLHDIGLEEKENALSYHSEKLAVAFGLLSINDENTAIRVNKNLRICGDCHEVMKLVSKAYKREIIVRDRTRFHRFKDGLCSCKDYWHCLFLWNSPKSKFFLQNGENGTGSPLHTRPSHQNQHRRPHRVPVPAQQSYEPYFKSHLIPEAVSLFQHIPSPNVVSWTSLISGYSNTLPALNHFVSMLRHPTQPNQRTLAIVLKTCAFLSSLTFGLQVHALAIKLSLATEPFTASGLVHFYAKTRLPNNARKVFDELPQKDAVCFSSVIVGLAQNSKPVDALSYFAEMRASGFGSTDYSVSAALRASAELAALEQCRLIHAHSVVNGLNLNTIVGTALIDGYGKCGMVNEARSVFDSLVPIMNLVGWNALMSSYAQQGDKDSVLELFSLMEHRGLAPDGYTFLSIMTAFCNAGFATETEQWFKRMELEYKSEPWIEHYTCLVGALGRSGRLEEAKNIALTMPNYKPDAAMWRALLSTSAHHGSIEMVKETSQRLQEIDPQDDSAYVIAANAFSGSGRLDEVQDIRRLMRDRRVQKEGGLSWIEVCGQEKILKLGYVPVYDQMMHEVGKGEKMEALWYHSEKLALAFGLVVGAAPPGKALRIVKNLRICRDCHEAFKYISRVVDREIIVRDVNRYHRFLDGSCNCGDYW</sequence>